<evidence type="ECO:0000256" key="3">
    <source>
        <dbReference type="ARBA" id="ARBA00022692"/>
    </source>
</evidence>
<dbReference type="AlphaFoldDB" id="A0A437M9M3"/>
<evidence type="ECO:0000313" key="8">
    <source>
        <dbReference type="EMBL" id="RVT94316.1"/>
    </source>
</evidence>
<dbReference type="SUPFAM" id="SSF103473">
    <property type="entry name" value="MFS general substrate transporter"/>
    <property type="match status" value="1"/>
</dbReference>
<dbReference type="Gene3D" id="1.20.1250.20">
    <property type="entry name" value="MFS general substrate transporter like domains"/>
    <property type="match status" value="1"/>
</dbReference>
<feature type="transmembrane region" description="Helical" evidence="6">
    <location>
        <begin position="283"/>
        <end position="305"/>
    </location>
</feature>
<feature type="transmembrane region" description="Helical" evidence="6">
    <location>
        <begin position="348"/>
        <end position="365"/>
    </location>
</feature>
<dbReference type="OrthoDB" id="9812221at2"/>
<protein>
    <submittedName>
        <fullName evidence="8">MFS transporter</fullName>
    </submittedName>
</protein>
<keyword evidence="3 6" id="KW-0812">Transmembrane</keyword>
<proteinExistence type="predicted"/>
<keyword evidence="9" id="KW-1185">Reference proteome</keyword>
<keyword evidence="2" id="KW-1003">Cell membrane</keyword>
<dbReference type="InterPro" id="IPR011701">
    <property type="entry name" value="MFS"/>
</dbReference>
<dbReference type="InterPro" id="IPR050189">
    <property type="entry name" value="MFS_Efflux_Transporters"/>
</dbReference>
<feature type="transmembrane region" description="Helical" evidence="6">
    <location>
        <begin position="153"/>
        <end position="172"/>
    </location>
</feature>
<dbReference type="PANTHER" id="PTHR43124:SF3">
    <property type="entry name" value="CHLORAMPHENICOL EFFLUX PUMP RV0191"/>
    <property type="match status" value="1"/>
</dbReference>
<name>A0A437M9M3_9SPHN</name>
<reference evidence="8 9" key="1">
    <citation type="submission" date="2019-01" db="EMBL/GenBank/DDBJ databases">
        <authorList>
            <person name="Chen W.-M."/>
        </authorList>
    </citation>
    <scope>NUCLEOTIDE SEQUENCE [LARGE SCALE GENOMIC DNA]</scope>
    <source>
        <strain evidence="8 9">CCP-7</strain>
    </source>
</reference>
<dbReference type="Proteomes" id="UP000282971">
    <property type="component" value="Unassembled WGS sequence"/>
</dbReference>
<feature type="transmembrane region" description="Helical" evidence="6">
    <location>
        <begin position="21"/>
        <end position="42"/>
    </location>
</feature>
<feature type="transmembrane region" description="Helical" evidence="6">
    <location>
        <begin position="184"/>
        <end position="205"/>
    </location>
</feature>
<keyword evidence="4 6" id="KW-1133">Transmembrane helix</keyword>
<dbReference type="EMBL" id="SACN01000001">
    <property type="protein sequence ID" value="RVT94316.1"/>
    <property type="molecule type" value="Genomic_DNA"/>
</dbReference>
<evidence type="ECO:0000256" key="1">
    <source>
        <dbReference type="ARBA" id="ARBA00004651"/>
    </source>
</evidence>
<feature type="transmembrane region" description="Helical" evidence="6">
    <location>
        <begin position="256"/>
        <end position="276"/>
    </location>
</feature>
<comment type="caution">
    <text evidence="8">The sequence shown here is derived from an EMBL/GenBank/DDBJ whole genome shotgun (WGS) entry which is preliminary data.</text>
</comment>
<feature type="transmembrane region" description="Helical" evidence="6">
    <location>
        <begin position="311"/>
        <end position="336"/>
    </location>
</feature>
<feature type="domain" description="Major facilitator superfamily (MFS) profile" evidence="7">
    <location>
        <begin position="27"/>
        <end position="404"/>
    </location>
</feature>
<feature type="transmembrane region" description="Helical" evidence="6">
    <location>
        <begin position="95"/>
        <end position="113"/>
    </location>
</feature>
<comment type="subcellular location">
    <subcellularLocation>
        <location evidence="1">Cell membrane</location>
        <topology evidence="1">Multi-pass membrane protein</topology>
    </subcellularLocation>
</comment>
<dbReference type="PROSITE" id="PS50850">
    <property type="entry name" value="MFS"/>
    <property type="match status" value="1"/>
</dbReference>
<dbReference type="InterPro" id="IPR036259">
    <property type="entry name" value="MFS_trans_sf"/>
</dbReference>
<accession>A0A437M9M3</accession>
<dbReference type="GO" id="GO:0022857">
    <property type="term" value="F:transmembrane transporter activity"/>
    <property type="evidence" value="ECO:0007669"/>
    <property type="project" value="InterPro"/>
</dbReference>
<evidence type="ECO:0000256" key="5">
    <source>
        <dbReference type="ARBA" id="ARBA00023136"/>
    </source>
</evidence>
<dbReference type="InterPro" id="IPR020846">
    <property type="entry name" value="MFS_dom"/>
</dbReference>
<feature type="transmembrane region" description="Helical" evidence="6">
    <location>
        <begin position="217"/>
        <end position="236"/>
    </location>
</feature>
<evidence type="ECO:0000259" key="7">
    <source>
        <dbReference type="PROSITE" id="PS50850"/>
    </source>
</evidence>
<feature type="transmembrane region" description="Helical" evidence="6">
    <location>
        <begin position="371"/>
        <end position="392"/>
    </location>
</feature>
<keyword evidence="5 6" id="KW-0472">Membrane</keyword>
<sequence>MEGRDRKADGPRSGLTRVERAPLGIAARTAILLSPVLSAYAVAGLTPILPKVGAHFAATPGVGWLTRLMVTSIGIAMLFAPFTGIVARRLGWRRALILGLIGYAAFGVAGGIIDNLWLIVATRFGLGLSTAIIATLLVSLIATEMDGDQRNRWLGYVLLTGTLGALVLVPLAGFLGKVDWRLPFMVHALALGVVVLVAAGIPHSVGAPPQHAPKSAGGGGFPISIVILGIVTGALVSTQSLYTPFHLADIGIHDPGVVGLAMLPAALGGALVSLVYARWRRGVSLWLTFVVAFVVMAGGLAITGLSTNLPVLLAGQAVAGLGLGLGSPNLYAFAAMVGRDIDKTRNMGLARGAYFAAPFLAQFALEPIAGLASAGIALVALGIFGVVAALLVRMMIPRSIAVAV</sequence>
<feature type="transmembrane region" description="Helical" evidence="6">
    <location>
        <begin position="62"/>
        <end position="83"/>
    </location>
</feature>
<dbReference type="PANTHER" id="PTHR43124">
    <property type="entry name" value="PURINE EFFLUX PUMP PBUE"/>
    <property type="match status" value="1"/>
</dbReference>
<evidence type="ECO:0000256" key="6">
    <source>
        <dbReference type="SAM" id="Phobius"/>
    </source>
</evidence>
<evidence type="ECO:0000256" key="2">
    <source>
        <dbReference type="ARBA" id="ARBA00022475"/>
    </source>
</evidence>
<dbReference type="Pfam" id="PF07690">
    <property type="entry name" value="MFS_1"/>
    <property type="match status" value="1"/>
</dbReference>
<organism evidence="8 9">
    <name type="scientific">Sphingomonas crocodyli</name>
    <dbReference type="NCBI Taxonomy" id="1979270"/>
    <lineage>
        <taxon>Bacteria</taxon>
        <taxon>Pseudomonadati</taxon>
        <taxon>Pseudomonadota</taxon>
        <taxon>Alphaproteobacteria</taxon>
        <taxon>Sphingomonadales</taxon>
        <taxon>Sphingomonadaceae</taxon>
        <taxon>Sphingomonas</taxon>
    </lineage>
</organism>
<gene>
    <name evidence="8" type="ORF">EOD43_10845</name>
</gene>
<dbReference type="GO" id="GO:0005886">
    <property type="term" value="C:plasma membrane"/>
    <property type="evidence" value="ECO:0007669"/>
    <property type="project" value="UniProtKB-SubCell"/>
</dbReference>
<evidence type="ECO:0000313" key="9">
    <source>
        <dbReference type="Proteomes" id="UP000282971"/>
    </source>
</evidence>
<feature type="transmembrane region" description="Helical" evidence="6">
    <location>
        <begin position="119"/>
        <end position="141"/>
    </location>
</feature>
<evidence type="ECO:0000256" key="4">
    <source>
        <dbReference type="ARBA" id="ARBA00022989"/>
    </source>
</evidence>